<evidence type="ECO:0000259" key="1">
    <source>
        <dbReference type="Pfam" id="PF13843"/>
    </source>
</evidence>
<dbReference type="Pfam" id="PF13843">
    <property type="entry name" value="DDE_Tnp_1_7"/>
    <property type="match status" value="1"/>
</dbReference>
<feature type="domain" description="PiggyBac transposable element-derived protein" evidence="1">
    <location>
        <begin position="11"/>
        <end position="175"/>
    </location>
</feature>
<gene>
    <name evidence="2" type="ORF">ILUMI_27112</name>
</gene>
<reference evidence="2" key="1">
    <citation type="submission" date="2019-08" db="EMBL/GenBank/DDBJ databases">
        <title>The genome of the North American firefly Photinus pyralis.</title>
        <authorList>
            <consortium name="Photinus pyralis genome working group"/>
            <person name="Fallon T.R."/>
            <person name="Sander Lower S.E."/>
            <person name="Weng J.-K."/>
        </authorList>
    </citation>
    <scope>NUCLEOTIDE SEQUENCE</scope>
    <source>
        <strain evidence="2">TRF0915ILg1</strain>
        <tissue evidence="2">Whole body</tissue>
    </source>
</reference>
<evidence type="ECO:0000313" key="3">
    <source>
        <dbReference type="Proteomes" id="UP000801492"/>
    </source>
</evidence>
<name>A0A8K0FYH3_IGNLU</name>
<organism evidence="2 3">
    <name type="scientific">Ignelater luminosus</name>
    <name type="common">Cucubano</name>
    <name type="synonym">Pyrophorus luminosus</name>
    <dbReference type="NCBI Taxonomy" id="2038154"/>
    <lineage>
        <taxon>Eukaryota</taxon>
        <taxon>Metazoa</taxon>
        <taxon>Ecdysozoa</taxon>
        <taxon>Arthropoda</taxon>
        <taxon>Hexapoda</taxon>
        <taxon>Insecta</taxon>
        <taxon>Pterygota</taxon>
        <taxon>Neoptera</taxon>
        <taxon>Endopterygota</taxon>
        <taxon>Coleoptera</taxon>
        <taxon>Polyphaga</taxon>
        <taxon>Elateriformia</taxon>
        <taxon>Elateroidea</taxon>
        <taxon>Elateridae</taxon>
        <taxon>Agrypninae</taxon>
        <taxon>Pyrophorini</taxon>
        <taxon>Ignelater</taxon>
    </lineage>
</organism>
<proteinExistence type="predicted"/>
<dbReference type="EMBL" id="VTPC01091235">
    <property type="protein sequence ID" value="KAF2879059.1"/>
    <property type="molecule type" value="Genomic_DNA"/>
</dbReference>
<keyword evidence="3" id="KW-1185">Reference proteome</keyword>
<accession>A0A8K0FYH3</accession>
<comment type="caution">
    <text evidence="2">The sequence shown here is derived from an EMBL/GenBank/DDBJ whole genome shotgun (WGS) entry which is preliminary data.</text>
</comment>
<dbReference type="PANTHER" id="PTHR46599">
    <property type="entry name" value="PIGGYBAC TRANSPOSABLE ELEMENT-DERIVED PROTEIN 4"/>
    <property type="match status" value="1"/>
</dbReference>
<protein>
    <recommendedName>
        <fullName evidence="1">PiggyBac transposable element-derived protein domain-containing protein</fullName>
    </recommendedName>
</protein>
<evidence type="ECO:0000313" key="2">
    <source>
        <dbReference type="EMBL" id="KAF2879059.1"/>
    </source>
</evidence>
<dbReference type="Proteomes" id="UP000801492">
    <property type="component" value="Unassembled WGS sequence"/>
</dbReference>
<dbReference type="OrthoDB" id="6077919at2759"/>
<sequence length="180" mass="20196">MFYASNLEVDVGKQLPDHFEINTSASAVVTRLCELIFGSNRSVTTDGWFTSKELADTLLNEHKLLGTIGKNKKQLPPEFVEGRGRPVGSNMFGFQGNCTLLSYIPRKSKNVLLLSTMHDDDYIDKPIGKPEMICDYNQTKGGVKTVDKLCSSYNCARPTKSGPWWYSTFFQTLLQSMHSL</sequence>
<dbReference type="AlphaFoldDB" id="A0A8K0FYH3"/>
<dbReference type="PANTHER" id="PTHR46599:SF6">
    <property type="entry name" value="DUAL SPECIFICITY PHOSPHATASE 26"/>
    <property type="match status" value="1"/>
</dbReference>
<dbReference type="InterPro" id="IPR029526">
    <property type="entry name" value="PGBD"/>
</dbReference>